<organism evidence="3 4">
    <name type="scientific">Pseudo-nitzschia multistriata</name>
    <dbReference type="NCBI Taxonomy" id="183589"/>
    <lineage>
        <taxon>Eukaryota</taxon>
        <taxon>Sar</taxon>
        <taxon>Stramenopiles</taxon>
        <taxon>Ochrophyta</taxon>
        <taxon>Bacillariophyta</taxon>
        <taxon>Bacillariophyceae</taxon>
        <taxon>Bacillariophycidae</taxon>
        <taxon>Bacillariales</taxon>
        <taxon>Bacillariaceae</taxon>
        <taxon>Pseudo-nitzschia</taxon>
    </lineage>
</organism>
<reference evidence="3 4" key="1">
    <citation type="submission" date="2019-01" db="EMBL/GenBank/DDBJ databases">
        <authorList>
            <person name="Ferrante I. M."/>
        </authorList>
    </citation>
    <scope>NUCLEOTIDE SEQUENCE [LARGE SCALE GENOMIC DNA]</scope>
    <source>
        <strain evidence="3 4">B856</strain>
    </source>
</reference>
<name>A0A448ZFP7_9STRA</name>
<feature type="domain" description="DUF6824" evidence="2">
    <location>
        <begin position="346"/>
        <end position="429"/>
    </location>
</feature>
<dbReference type="AlphaFoldDB" id="A0A448ZFP7"/>
<dbReference type="InterPro" id="IPR049227">
    <property type="entry name" value="DUF6824"/>
</dbReference>
<proteinExistence type="predicted"/>
<evidence type="ECO:0000313" key="4">
    <source>
        <dbReference type="Proteomes" id="UP000291116"/>
    </source>
</evidence>
<gene>
    <name evidence="3" type="ORF">PSNMU_V1.4_AUG-EV-PASAV3_0077550</name>
</gene>
<accession>A0A448ZFP7</accession>
<keyword evidence="4" id="KW-1185">Reference proteome</keyword>
<protein>
    <recommendedName>
        <fullName evidence="2">DUF6824 domain-containing protein</fullName>
    </recommendedName>
</protein>
<evidence type="ECO:0000313" key="3">
    <source>
        <dbReference type="EMBL" id="VEU40845.1"/>
    </source>
</evidence>
<dbReference type="Pfam" id="PF20710">
    <property type="entry name" value="DUF6824"/>
    <property type="match status" value="1"/>
</dbReference>
<dbReference type="Proteomes" id="UP000291116">
    <property type="component" value="Unassembled WGS sequence"/>
</dbReference>
<feature type="region of interest" description="Disordered" evidence="1">
    <location>
        <begin position="436"/>
        <end position="473"/>
    </location>
</feature>
<dbReference type="EMBL" id="CAACVS010000313">
    <property type="protein sequence ID" value="VEU40845.1"/>
    <property type="molecule type" value="Genomic_DNA"/>
</dbReference>
<sequence length="485" mass="55121">MKATAAAAGDDDHVLPAIAVSSVKEADSALTEELLKLSYKDRKAIDEEIHGVYNVAPEETAELVQTSLIDLAAELSKIQTKDAFVKSQTLFPNDNYVNTPDFRLRFLRCDLFDARKAAFRIVAYLDFLDELFDDEVLRRPIRLSDLSREEIKILRLGFYQLLPYRDRSGRPIFVNVGAMGFAYDFKMRARIATYILFVAGNDVESQRKGVVMVAWPMGDFSKTNMPFTKENRRLLKAMVSSSALRIAALHACFPNTLYFRLIRSFMVLVLGYPRVRYKFHDGTDMERRYSVHGYGIPTEMIPITDSGNIKKTHLYQWIKVRKFLESEDTTNSDGEDSIILLPNSNDVLFRSGTTTSAHPGNAFFRGLIEMKHDEFKSGSLSTQAVLAEDIVKEIEQLNGSFLQWDSRGYWTKMKSRRKILFKVEVAIRDFKGRATTSSNRQSVQSSTYSFQRQDGSVAKRRKKSQTTTDSDGSMETELIGCGFVC</sequence>
<feature type="compositionally biased region" description="Polar residues" evidence="1">
    <location>
        <begin position="436"/>
        <end position="454"/>
    </location>
</feature>
<evidence type="ECO:0000259" key="2">
    <source>
        <dbReference type="Pfam" id="PF20710"/>
    </source>
</evidence>
<evidence type="ECO:0000256" key="1">
    <source>
        <dbReference type="SAM" id="MobiDB-lite"/>
    </source>
</evidence>